<dbReference type="PANTHER" id="PTHR30026:SF20">
    <property type="entry name" value="OUTER MEMBRANE PROTEIN TOLC"/>
    <property type="match status" value="1"/>
</dbReference>
<keyword evidence="4" id="KW-1134">Transmembrane beta strand</keyword>
<dbReference type="Gene3D" id="1.20.1600.10">
    <property type="entry name" value="Outer membrane efflux proteins (OEP)"/>
    <property type="match status" value="1"/>
</dbReference>
<evidence type="ECO:0000256" key="8">
    <source>
        <dbReference type="SAM" id="SignalP"/>
    </source>
</evidence>
<feature type="chain" id="PRO_5045915854" evidence="8">
    <location>
        <begin position="23"/>
        <end position="420"/>
    </location>
</feature>
<evidence type="ECO:0000256" key="6">
    <source>
        <dbReference type="ARBA" id="ARBA00023136"/>
    </source>
</evidence>
<dbReference type="EMBL" id="JALHLE010000001">
    <property type="protein sequence ID" value="MCJ2176942.1"/>
    <property type="molecule type" value="Genomic_DNA"/>
</dbReference>
<evidence type="ECO:0000256" key="1">
    <source>
        <dbReference type="ARBA" id="ARBA00004442"/>
    </source>
</evidence>
<dbReference type="RefSeq" id="WP_243989601.1">
    <property type="nucleotide sequence ID" value="NZ_JALHLE010000001.1"/>
</dbReference>
<proteinExistence type="inferred from homology"/>
<protein>
    <submittedName>
        <fullName evidence="9">TolC family protein</fullName>
    </submittedName>
</protein>
<dbReference type="PANTHER" id="PTHR30026">
    <property type="entry name" value="OUTER MEMBRANE PROTEIN TOLC"/>
    <property type="match status" value="1"/>
</dbReference>
<evidence type="ECO:0000256" key="4">
    <source>
        <dbReference type="ARBA" id="ARBA00022452"/>
    </source>
</evidence>
<keyword evidence="6" id="KW-0472">Membrane</keyword>
<gene>
    <name evidence="9" type="ORF">MTR64_00025</name>
</gene>
<comment type="caution">
    <text evidence="9">The sequence shown here is derived from an EMBL/GenBank/DDBJ whole genome shotgun (WGS) entry which is preliminary data.</text>
</comment>
<keyword evidence="3" id="KW-0813">Transport</keyword>
<organism evidence="9 10">
    <name type="scientific">Novosphingobium album</name>
    <name type="common">ex Hu et al. 2023</name>
    <dbReference type="NCBI Taxonomy" id="2930093"/>
    <lineage>
        <taxon>Bacteria</taxon>
        <taxon>Pseudomonadati</taxon>
        <taxon>Pseudomonadota</taxon>
        <taxon>Alphaproteobacteria</taxon>
        <taxon>Sphingomonadales</taxon>
        <taxon>Sphingomonadaceae</taxon>
        <taxon>Novosphingobium</taxon>
    </lineage>
</organism>
<evidence type="ECO:0000313" key="9">
    <source>
        <dbReference type="EMBL" id="MCJ2176942.1"/>
    </source>
</evidence>
<evidence type="ECO:0000256" key="7">
    <source>
        <dbReference type="ARBA" id="ARBA00023237"/>
    </source>
</evidence>
<accession>A0ABT0AW05</accession>
<evidence type="ECO:0000256" key="5">
    <source>
        <dbReference type="ARBA" id="ARBA00022692"/>
    </source>
</evidence>
<evidence type="ECO:0000313" key="10">
    <source>
        <dbReference type="Proteomes" id="UP001162880"/>
    </source>
</evidence>
<feature type="signal peptide" evidence="8">
    <location>
        <begin position="1"/>
        <end position="22"/>
    </location>
</feature>
<keyword evidence="7" id="KW-0998">Cell outer membrane</keyword>
<comment type="subcellular location">
    <subcellularLocation>
        <location evidence="1">Cell outer membrane</location>
    </subcellularLocation>
</comment>
<evidence type="ECO:0000256" key="2">
    <source>
        <dbReference type="ARBA" id="ARBA00007613"/>
    </source>
</evidence>
<comment type="similarity">
    <text evidence="2">Belongs to the outer membrane factor (OMF) (TC 1.B.17) family.</text>
</comment>
<dbReference type="InterPro" id="IPR051906">
    <property type="entry name" value="TolC-like"/>
</dbReference>
<keyword evidence="5" id="KW-0812">Transmembrane</keyword>
<name>A0ABT0AW05_9SPHN</name>
<sequence length="420" mass="43823">MRRALLPLLPLSCFLASPIASAQDLNAAIADALAHAPALEAAKAEEAAAQARLDRAKSESNPLLRVEGSVGTGHIDNGGFFGITADDTTPLALQGTAEMPLYAGGRISAAIDQARGGAKIAGFQAEQTRLMTVIQAISAYTEVLTARKLNARFDQLVTELTEVERQAGLRFKAGEISSADLAQAKARKAQADAGKAHAQGRLASAEAAYQRLTGTPAGDLAPLPDLPRTPPTLDEALDLARASNPSLRQAKTAVDVAKAGVRAAKAEGMPQVGAYAEAAHVRDQFFPGYKADSYSVGIRGKWTIFAGGRVATQIHAADAGVDASEALLRQADQALQGMVIDAWTGLATANRMVDATNLQNQAAMEALRGRKLEAKVGSLPVLSVLDAEREAIAAEAALLEAQGQRLVAAWQLNALTGNID</sequence>
<dbReference type="Pfam" id="PF02321">
    <property type="entry name" value="OEP"/>
    <property type="match status" value="2"/>
</dbReference>
<dbReference type="SUPFAM" id="SSF56954">
    <property type="entry name" value="Outer membrane efflux proteins (OEP)"/>
    <property type="match status" value="1"/>
</dbReference>
<dbReference type="Proteomes" id="UP001162880">
    <property type="component" value="Unassembled WGS sequence"/>
</dbReference>
<reference evidence="9" key="1">
    <citation type="submission" date="2022-03" db="EMBL/GenBank/DDBJ databases">
        <title>Identification of a novel bacterium isolated from mangrove sediments.</title>
        <authorList>
            <person name="Pan X."/>
        </authorList>
    </citation>
    <scope>NUCLEOTIDE SEQUENCE</scope>
    <source>
        <strain evidence="9">B2580</strain>
    </source>
</reference>
<keyword evidence="10" id="KW-1185">Reference proteome</keyword>
<evidence type="ECO:0000256" key="3">
    <source>
        <dbReference type="ARBA" id="ARBA00022448"/>
    </source>
</evidence>
<dbReference type="InterPro" id="IPR003423">
    <property type="entry name" value="OMP_efflux"/>
</dbReference>
<keyword evidence="8" id="KW-0732">Signal</keyword>